<dbReference type="EMBL" id="CP002305">
    <property type="protein sequence ID" value="ADQ17871.1"/>
    <property type="molecule type" value="Genomic_DNA"/>
</dbReference>
<dbReference type="SUPFAM" id="SSF56935">
    <property type="entry name" value="Porins"/>
    <property type="match status" value="1"/>
</dbReference>
<protein>
    <recommendedName>
        <fullName evidence="1">Type IX secretion system protein PorV domain-containing protein</fullName>
    </recommendedName>
</protein>
<organism evidence="2 3">
    <name type="scientific">Leadbetterella byssophila (strain DSM 17132 / JCM 16389 / KACC 11308 / NBRC 106382 / 4M15)</name>
    <dbReference type="NCBI Taxonomy" id="649349"/>
    <lineage>
        <taxon>Bacteria</taxon>
        <taxon>Pseudomonadati</taxon>
        <taxon>Bacteroidota</taxon>
        <taxon>Cytophagia</taxon>
        <taxon>Cytophagales</taxon>
        <taxon>Leadbetterellaceae</taxon>
        <taxon>Leadbetterella</taxon>
    </lineage>
</organism>
<name>E4RUI0_LEAB4</name>
<reference evidence="2 3" key="2">
    <citation type="journal article" date="2011" name="Stand. Genomic Sci.">
        <title>Complete genome sequence of Leadbetterella byssophila type strain (4M15).</title>
        <authorList>
            <person name="Abt B."/>
            <person name="Teshima H."/>
            <person name="Lucas S."/>
            <person name="Lapidus A."/>
            <person name="Del Rio T.G."/>
            <person name="Nolan M."/>
            <person name="Tice H."/>
            <person name="Cheng J.F."/>
            <person name="Pitluck S."/>
            <person name="Liolios K."/>
            <person name="Pagani I."/>
            <person name="Ivanova N."/>
            <person name="Mavromatis K."/>
            <person name="Pati A."/>
            <person name="Tapia R."/>
            <person name="Han C."/>
            <person name="Goodwin L."/>
            <person name="Chen A."/>
            <person name="Palaniappan K."/>
            <person name="Land M."/>
            <person name="Hauser L."/>
            <person name="Chang Y.J."/>
            <person name="Jeffries C.D."/>
            <person name="Rohde M."/>
            <person name="Goker M."/>
            <person name="Tindall B.J."/>
            <person name="Detter J.C."/>
            <person name="Woyke T."/>
            <person name="Bristow J."/>
            <person name="Eisen J.A."/>
            <person name="Markowitz V."/>
            <person name="Hugenholtz P."/>
            <person name="Klenk H.P."/>
            <person name="Kyrpides N.C."/>
        </authorList>
    </citation>
    <scope>NUCLEOTIDE SEQUENCE [LARGE SCALE GENOMIC DNA]</scope>
    <source>
        <strain evidence="3">DSM 17132 / JCM 16389 / KACC 11308 / NBRC 106382 / 4M15</strain>
    </source>
</reference>
<feature type="domain" description="Type IX secretion system protein PorV" evidence="1">
    <location>
        <begin position="24"/>
        <end position="266"/>
    </location>
</feature>
<dbReference type="eggNOG" id="COG2067">
    <property type="taxonomic scope" value="Bacteria"/>
</dbReference>
<dbReference type="STRING" id="649349.Lbys_2177"/>
<dbReference type="Gene3D" id="2.40.160.60">
    <property type="entry name" value="Outer membrane protein transport protein (OMPP1/FadL/TodX)"/>
    <property type="match status" value="1"/>
</dbReference>
<reference key="1">
    <citation type="submission" date="2010-11" db="EMBL/GenBank/DDBJ databases">
        <title>The complete genome of Leadbetterella byssophila DSM 17132.</title>
        <authorList>
            <consortium name="US DOE Joint Genome Institute (JGI-PGF)"/>
            <person name="Lucas S."/>
            <person name="Copeland A."/>
            <person name="Lapidus A."/>
            <person name="Glavina del Rio T."/>
            <person name="Dalin E."/>
            <person name="Tice H."/>
            <person name="Bruce D."/>
            <person name="Goodwin L."/>
            <person name="Pitluck S."/>
            <person name="Kyrpides N."/>
            <person name="Mavromatis K."/>
            <person name="Ivanova N."/>
            <person name="Teshima H."/>
            <person name="Brettin T."/>
            <person name="Detter J.C."/>
            <person name="Han C."/>
            <person name="Tapia R."/>
            <person name="Land M."/>
            <person name="Hauser L."/>
            <person name="Markowitz V."/>
            <person name="Cheng J.-F."/>
            <person name="Hugenholtz P."/>
            <person name="Woyke T."/>
            <person name="Wu D."/>
            <person name="Tindall B."/>
            <person name="Pomrenke H.G."/>
            <person name="Brambilla E."/>
            <person name="Klenk H.-P."/>
            <person name="Eisen J.A."/>
        </authorList>
    </citation>
    <scope>NUCLEOTIDE SEQUENCE [LARGE SCALE GENOMIC DNA]</scope>
    <source>
        <strain>DSM 17132</strain>
    </source>
</reference>
<keyword evidence="3" id="KW-1185">Reference proteome</keyword>
<dbReference type="HOGENOM" id="CLU_058805_1_1_10"/>
<dbReference type="KEGG" id="lby:Lbys_2177"/>
<dbReference type="NCBIfam" id="NF033709">
    <property type="entry name" value="PorV_fam"/>
    <property type="match status" value="1"/>
</dbReference>
<dbReference type="OrthoDB" id="9758448at2"/>
<evidence type="ECO:0000313" key="2">
    <source>
        <dbReference type="EMBL" id="ADQ17871.1"/>
    </source>
</evidence>
<evidence type="ECO:0000259" key="1">
    <source>
        <dbReference type="Pfam" id="PF19572"/>
    </source>
</evidence>
<dbReference type="NCBIfam" id="NF033710">
    <property type="entry name" value="T9SS_OM_PorV"/>
    <property type="match status" value="1"/>
</dbReference>
<dbReference type="InterPro" id="IPR047799">
    <property type="entry name" value="T9SS_OM_PorV"/>
</dbReference>
<sequence>MKKHSWFIILSIFLIPGLIHAQNKNYPLIYTAVPFLSISPDARAAALGDAGAATSFDANAMHWNPGKLAFSDSRYGGSFSYTPWLRQIVDDMALLNASGYYKISDKQTIGASVNFFNQGEIQFTDWNGFEIDRFISNEFSLAAGIAQKLSSDYSLGLNIKYIHSNLVGNASIPGTSVTAKPGQTAAMDLGFYYNKTRPTDNDPRNFKKFDVDYGIVLQNLGGKINYGFGEYFLPANLKVGTQLSFRPDLSNRFSFIVDFNKLLVPANLSSDSTSYDQAQMSAMKAIFKSFGDAEDGFREELAEITTSVGFEYSYQEIVALRAGYFHESKHKAGNQYITAGAGVTLKERLKLDLAYLIPTKTGSPLANTWRVTLRIQVPHKSGKVDTIGDRIDN</sequence>
<evidence type="ECO:0000313" key="3">
    <source>
        <dbReference type="Proteomes" id="UP000007435"/>
    </source>
</evidence>
<dbReference type="Pfam" id="PF19572">
    <property type="entry name" value="PorV"/>
    <property type="match status" value="1"/>
</dbReference>
<accession>E4RUI0</accession>
<gene>
    <name evidence="2" type="ordered locus">Lbys_2177</name>
</gene>
<dbReference type="AlphaFoldDB" id="E4RUI0"/>
<dbReference type="RefSeq" id="WP_013408917.1">
    <property type="nucleotide sequence ID" value="NC_014655.1"/>
</dbReference>
<proteinExistence type="predicted"/>
<dbReference type="InterPro" id="IPR045741">
    <property type="entry name" value="PorV"/>
</dbReference>
<dbReference type="Proteomes" id="UP000007435">
    <property type="component" value="Chromosome"/>
</dbReference>